<dbReference type="AlphaFoldDB" id="A0A1Y3LI42"/>
<accession>A0A1Y3LI42</accession>
<organism evidence="1 2">
    <name type="scientific">Pseudomonas putida</name>
    <name type="common">Arthrobacter siderocapsulatus</name>
    <dbReference type="NCBI Taxonomy" id="303"/>
    <lineage>
        <taxon>Bacteria</taxon>
        <taxon>Pseudomonadati</taxon>
        <taxon>Pseudomonadota</taxon>
        <taxon>Gammaproteobacteria</taxon>
        <taxon>Pseudomonadales</taxon>
        <taxon>Pseudomonadaceae</taxon>
        <taxon>Pseudomonas</taxon>
    </lineage>
</organism>
<dbReference type="RefSeq" id="WP_086975614.1">
    <property type="nucleotide sequence ID" value="NZ_NFSB01000069.1"/>
</dbReference>
<protein>
    <submittedName>
        <fullName evidence="1">Uncharacterized protein</fullName>
    </submittedName>
</protein>
<evidence type="ECO:0000313" key="1">
    <source>
        <dbReference type="EMBL" id="OUM34753.1"/>
    </source>
</evidence>
<evidence type="ECO:0000313" key="2">
    <source>
        <dbReference type="Proteomes" id="UP000196082"/>
    </source>
</evidence>
<sequence>MARRIAYIGEPVLTLEQVAFQCRLDPEDTVAELITDLIIPGVTGQAEERTGAGIQLAEYEEEWPAHYSSGHALDIGQANSIVSISRLQADGSEQELSVAHSLRNRGRESFLFFPDGRPAGELLIRYQAGTDLDVFPSVRTWLLMQAATAHENRETLVVGVTLAELPASMLDTLLAPITVPPRF</sequence>
<proteinExistence type="predicted"/>
<dbReference type="EMBL" id="NFSB01000069">
    <property type="protein sequence ID" value="OUM34753.1"/>
    <property type="molecule type" value="Genomic_DNA"/>
</dbReference>
<gene>
    <name evidence="1" type="ORF">B8W72_09830</name>
</gene>
<comment type="caution">
    <text evidence="1">The sequence shown here is derived from an EMBL/GenBank/DDBJ whole genome shotgun (WGS) entry which is preliminary data.</text>
</comment>
<reference evidence="1 2" key="1">
    <citation type="submission" date="2017-05" db="EMBL/GenBank/DDBJ databases">
        <title>Whole genome sequence of Pseudomonas putida isolate 1312 commercialized as a biostimulant.</title>
        <authorList>
            <person name="Crovadore J."/>
            <person name="Blanc P."/>
            <person name="Chablais R."/>
            <person name="Cochard B."/>
            <person name="Grizard D."/>
            <person name="Lefort F."/>
        </authorList>
    </citation>
    <scope>NUCLEOTIDE SEQUENCE [LARGE SCALE GENOMIC DNA]</scope>
    <source>
        <strain evidence="1 2">1312</strain>
    </source>
</reference>
<dbReference type="Proteomes" id="UP000196082">
    <property type="component" value="Unassembled WGS sequence"/>
</dbReference>
<name>A0A1Y3LI42_PSEPU</name>